<sequence length="158" mass="18313">MTQNEQLRQHLVKLLRGGQAYRPMNELLDGLTLQEAGKKVQGLPYTIWQQLEHLRFTQHDILDFSRNPSYQEPTWPDDYWPAKEAPESEEQLQQSIEAITHNLEEMIQLVQDACNALFEPFAHGQGQTLLREAMLVAEHNAYHLGQITLLRRLLGTLK</sequence>
<dbReference type="EMBL" id="FOOT01000001">
    <property type="protein sequence ID" value="SFF95321.1"/>
    <property type="molecule type" value="Genomic_DNA"/>
</dbReference>
<keyword evidence="3" id="KW-1185">Reference proteome</keyword>
<accession>A0A1I2N1Q3</accession>
<evidence type="ECO:0000313" key="3">
    <source>
        <dbReference type="Proteomes" id="UP000198724"/>
    </source>
</evidence>
<dbReference type="Gene3D" id="1.20.120.450">
    <property type="entry name" value="dinb family like domain"/>
    <property type="match status" value="1"/>
</dbReference>
<proteinExistence type="predicted"/>
<dbReference type="STRING" id="1436961.SAMN05421739_101490"/>
<protein>
    <submittedName>
        <fullName evidence="2">DinB superfamily protein</fullName>
    </submittedName>
</protein>
<name>A0A1I2N1Q3_9BACT</name>
<organism evidence="2 3">
    <name type="scientific">Pontibacter chinhatensis</name>
    <dbReference type="NCBI Taxonomy" id="1436961"/>
    <lineage>
        <taxon>Bacteria</taxon>
        <taxon>Pseudomonadati</taxon>
        <taxon>Bacteroidota</taxon>
        <taxon>Cytophagia</taxon>
        <taxon>Cytophagales</taxon>
        <taxon>Hymenobacteraceae</taxon>
        <taxon>Pontibacter</taxon>
    </lineage>
</organism>
<dbReference type="AlphaFoldDB" id="A0A1I2N1Q3"/>
<dbReference type="InterPro" id="IPR034660">
    <property type="entry name" value="DinB/YfiT-like"/>
</dbReference>
<dbReference type="Proteomes" id="UP000198724">
    <property type="component" value="Unassembled WGS sequence"/>
</dbReference>
<feature type="domain" description="DinB-like" evidence="1">
    <location>
        <begin position="21"/>
        <end position="147"/>
    </location>
</feature>
<reference evidence="3" key="1">
    <citation type="submission" date="2016-10" db="EMBL/GenBank/DDBJ databases">
        <authorList>
            <person name="Varghese N."/>
            <person name="Submissions S."/>
        </authorList>
    </citation>
    <scope>NUCLEOTIDE SEQUENCE [LARGE SCALE GENOMIC DNA]</scope>
    <source>
        <strain evidence="3">LP51</strain>
    </source>
</reference>
<dbReference type="Pfam" id="PF12867">
    <property type="entry name" value="DinB_2"/>
    <property type="match status" value="1"/>
</dbReference>
<evidence type="ECO:0000313" key="2">
    <source>
        <dbReference type="EMBL" id="SFF95321.1"/>
    </source>
</evidence>
<gene>
    <name evidence="2" type="ORF">SAMN05421739_101490</name>
</gene>
<evidence type="ECO:0000259" key="1">
    <source>
        <dbReference type="Pfam" id="PF12867"/>
    </source>
</evidence>
<dbReference type="OrthoDB" id="9798830at2"/>
<dbReference type="InterPro" id="IPR024775">
    <property type="entry name" value="DinB-like"/>
</dbReference>
<dbReference type="SUPFAM" id="SSF109854">
    <property type="entry name" value="DinB/YfiT-like putative metalloenzymes"/>
    <property type="match status" value="1"/>
</dbReference>
<dbReference type="RefSeq" id="WP_092098661.1">
    <property type="nucleotide sequence ID" value="NZ_FOOT01000001.1"/>
</dbReference>